<protein>
    <recommendedName>
        <fullName evidence="3 4">Small ribosomal subunit protein bS6</fullName>
    </recommendedName>
</protein>
<comment type="similarity">
    <text evidence="1 4">Belongs to the bacterial ribosomal protein bS6 family.</text>
</comment>
<keyword evidence="4" id="KW-0694">RNA-binding</keyword>
<name>A0ABT9DDS4_9MOLU</name>
<gene>
    <name evidence="4 5" type="primary">rpsF</name>
    <name evidence="5" type="ORF">OC680_00630</name>
</gene>
<dbReference type="InterPro" id="IPR014717">
    <property type="entry name" value="Transl_elong_EF1B/ribsomal_bS6"/>
</dbReference>
<dbReference type="InterPro" id="IPR035980">
    <property type="entry name" value="Ribosomal_bS6_sf"/>
</dbReference>
<evidence type="ECO:0000256" key="4">
    <source>
        <dbReference type="HAMAP-Rule" id="MF_00360"/>
    </source>
</evidence>
<dbReference type="CDD" id="cd00473">
    <property type="entry name" value="bS6"/>
    <property type="match status" value="1"/>
</dbReference>
<evidence type="ECO:0000256" key="1">
    <source>
        <dbReference type="ARBA" id="ARBA00009512"/>
    </source>
</evidence>
<dbReference type="InterPro" id="IPR000529">
    <property type="entry name" value="Ribosomal_bS6"/>
</dbReference>
<reference evidence="5 6" key="1">
    <citation type="journal article" date="2023" name="Int. J. Syst. Evol. Microbiol.">
        <title>The observation of taxonomic boundaries for the 16SrII and 16SrXXV phytoplasmas using genome-based delimitation.</title>
        <authorList>
            <person name="Rodrigues Jardim B."/>
            <person name="Tran-Nguyen L.T.T."/>
            <person name="Gambley C."/>
            <person name="Al-Sadi A.M."/>
            <person name="Al-Subhi A.M."/>
            <person name="Foissac X."/>
            <person name="Salar P."/>
            <person name="Cai H."/>
            <person name="Yang J.Y."/>
            <person name="Davis R."/>
            <person name="Jones L."/>
            <person name="Rodoni B."/>
            <person name="Constable F.E."/>
        </authorList>
    </citation>
    <scope>NUCLEOTIDE SEQUENCE [LARGE SCALE GENOMIC DNA]</scope>
    <source>
        <strain evidence="5">BAWM-155c</strain>
    </source>
</reference>
<evidence type="ECO:0000313" key="6">
    <source>
        <dbReference type="Proteomes" id="UP001172036"/>
    </source>
</evidence>
<keyword evidence="6" id="KW-1185">Reference proteome</keyword>
<keyword evidence="4" id="KW-0699">rRNA-binding</keyword>
<dbReference type="SUPFAM" id="SSF54995">
    <property type="entry name" value="Ribosomal protein S6"/>
    <property type="match status" value="1"/>
</dbReference>
<proteinExistence type="inferred from homology"/>
<dbReference type="InterPro" id="IPR020814">
    <property type="entry name" value="Ribosomal_S6_plastid/chlpt"/>
</dbReference>
<evidence type="ECO:0000313" key="5">
    <source>
        <dbReference type="EMBL" id="MDO8167989.1"/>
    </source>
</evidence>
<evidence type="ECO:0000256" key="2">
    <source>
        <dbReference type="ARBA" id="ARBA00035104"/>
    </source>
</evidence>
<dbReference type="HAMAP" id="MF_00360">
    <property type="entry name" value="Ribosomal_bS6"/>
    <property type="match status" value="1"/>
</dbReference>
<comment type="caution">
    <text evidence="5">The sequence shown here is derived from an EMBL/GenBank/DDBJ whole genome shotgun (WGS) entry which is preliminary data.</text>
</comment>
<evidence type="ECO:0000256" key="3">
    <source>
        <dbReference type="ARBA" id="ARBA00035294"/>
    </source>
</evidence>
<comment type="function">
    <text evidence="2 4">Binds together with bS18 to 16S ribosomal RNA.</text>
</comment>
<dbReference type="Gene3D" id="3.30.70.60">
    <property type="match status" value="1"/>
</dbReference>
<dbReference type="EMBL" id="JAOSID010000002">
    <property type="protein sequence ID" value="MDO8167989.1"/>
    <property type="molecule type" value="Genomic_DNA"/>
</dbReference>
<sequence>MIVEYEVMYILKPNIDKSNVDKIISNINDKLKKDKDIEFFEEINPKIEFKKLAYPIKKFEQGYYVWFSIKTNNQFVEKLNNIIKITEEVIRFICVKS</sequence>
<dbReference type="RefSeq" id="WP_304515193.1">
    <property type="nucleotide sequence ID" value="NZ_JAOSID010000002.1"/>
</dbReference>
<dbReference type="Pfam" id="PF01250">
    <property type="entry name" value="Ribosomal_S6"/>
    <property type="match status" value="1"/>
</dbReference>
<dbReference type="GO" id="GO:0005840">
    <property type="term" value="C:ribosome"/>
    <property type="evidence" value="ECO:0007669"/>
    <property type="project" value="UniProtKB-KW"/>
</dbReference>
<dbReference type="NCBIfam" id="TIGR00166">
    <property type="entry name" value="S6"/>
    <property type="match status" value="1"/>
</dbReference>
<dbReference type="Proteomes" id="UP001172036">
    <property type="component" value="Unassembled WGS sequence"/>
</dbReference>
<keyword evidence="4" id="KW-0687">Ribonucleoprotein</keyword>
<accession>A0ABT9DDS4</accession>
<organism evidence="5 6">
    <name type="scientific">Candidatus Phytoplasma melaleucae</name>
    <dbReference type="NCBI Taxonomy" id="2982630"/>
    <lineage>
        <taxon>Bacteria</taxon>
        <taxon>Bacillati</taxon>
        <taxon>Mycoplasmatota</taxon>
        <taxon>Mollicutes</taxon>
        <taxon>Acholeplasmatales</taxon>
        <taxon>Acholeplasmataceae</taxon>
        <taxon>Candidatus Phytoplasma</taxon>
    </lineage>
</organism>
<keyword evidence="4 5" id="KW-0689">Ribosomal protein</keyword>